<keyword evidence="3" id="KW-1185">Reference proteome</keyword>
<dbReference type="EMBL" id="SDMP01000020">
    <property type="protein sequence ID" value="RYQ85669.1"/>
    <property type="molecule type" value="Genomic_DNA"/>
</dbReference>
<dbReference type="AlphaFoldDB" id="A0A444X7M1"/>
<dbReference type="SUPFAM" id="SSF50630">
    <property type="entry name" value="Acid proteases"/>
    <property type="match status" value="1"/>
</dbReference>
<name>A0A444X7M1_ARAHY</name>
<dbReference type="PANTHER" id="PTHR33240:SF15">
    <property type="entry name" value="GAG-PRO-LIKE PROTEIN"/>
    <property type="match status" value="1"/>
</dbReference>
<reference evidence="2 3" key="1">
    <citation type="submission" date="2019-01" db="EMBL/GenBank/DDBJ databases">
        <title>Sequencing of cultivated peanut Arachis hypogaea provides insights into genome evolution and oil improvement.</title>
        <authorList>
            <person name="Chen X."/>
        </authorList>
    </citation>
    <scope>NUCLEOTIDE SEQUENCE [LARGE SCALE GENOMIC DNA]</scope>
    <source>
        <strain evidence="3">cv. Fuhuasheng</strain>
        <tissue evidence="2">Leaves</tissue>
    </source>
</reference>
<gene>
    <name evidence="2" type="ORF">Ahy_B10g105248</name>
</gene>
<evidence type="ECO:0000313" key="3">
    <source>
        <dbReference type="Proteomes" id="UP000289738"/>
    </source>
</evidence>
<evidence type="ECO:0000256" key="1">
    <source>
        <dbReference type="SAM" id="MobiDB-lite"/>
    </source>
</evidence>
<proteinExistence type="predicted"/>
<dbReference type="Proteomes" id="UP000289738">
    <property type="component" value="Chromosome B10"/>
</dbReference>
<evidence type="ECO:0008006" key="4">
    <source>
        <dbReference type="Google" id="ProtNLM"/>
    </source>
</evidence>
<dbReference type="CDD" id="cd00303">
    <property type="entry name" value="retropepsin_like"/>
    <property type="match status" value="1"/>
</dbReference>
<evidence type="ECO:0000313" key="2">
    <source>
        <dbReference type="EMBL" id="RYQ85669.1"/>
    </source>
</evidence>
<accession>A0A444X7M1</accession>
<sequence>MVHRNKGHGLTDCYVVRTMFHRQVKEGKILLNGEQNQEGVKNTLFSQHDVGMIGVEGEVMLTEIVDEAEEMVTMEESLDEDTLTRGLLKSRGYRIMFNQLGLEPHIQKEVVRALIGVIQKHEKTKAHANALVFRDPDSFNGEFYHNKPLYVEAVVEGMKVRRALVDAGSGVNIILTHIFLEMGGSADQIRPTQVGLNTFNGVGVKSRGCVNAVLEVGPIKTNNKFHVVDGSSSYHILLGRLWIHLHRCVPSSWHQCIKSSWRGKDISISATVTPFDAGEAHLVDASFYEELALPGVNKIRPVQECTIETPKQKAVFDKISFEHVPQTENKHADALATLGSRVTIQNGQHALEHRVAESPAREKRMSVKGKTND</sequence>
<organism evidence="2 3">
    <name type="scientific">Arachis hypogaea</name>
    <name type="common">Peanut</name>
    <dbReference type="NCBI Taxonomy" id="3818"/>
    <lineage>
        <taxon>Eukaryota</taxon>
        <taxon>Viridiplantae</taxon>
        <taxon>Streptophyta</taxon>
        <taxon>Embryophyta</taxon>
        <taxon>Tracheophyta</taxon>
        <taxon>Spermatophyta</taxon>
        <taxon>Magnoliopsida</taxon>
        <taxon>eudicotyledons</taxon>
        <taxon>Gunneridae</taxon>
        <taxon>Pentapetalae</taxon>
        <taxon>rosids</taxon>
        <taxon>fabids</taxon>
        <taxon>Fabales</taxon>
        <taxon>Fabaceae</taxon>
        <taxon>Papilionoideae</taxon>
        <taxon>50 kb inversion clade</taxon>
        <taxon>dalbergioids sensu lato</taxon>
        <taxon>Dalbergieae</taxon>
        <taxon>Pterocarpus clade</taxon>
        <taxon>Arachis</taxon>
    </lineage>
</organism>
<dbReference type="Gene3D" id="2.40.70.10">
    <property type="entry name" value="Acid Proteases"/>
    <property type="match status" value="1"/>
</dbReference>
<feature type="region of interest" description="Disordered" evidence="1">
    <location>
        <begin position="353"/>
        <end position="373"/>
    </location>
</feature>
<comment type="caution">
    <text evidence="2">The sequence shown here is derived from an EMBL/GenBank/DDBJ whole genome shotgun (WGS) entry which is preliminary data.</text>
</comment>
<dbReference type="InterPro" id="IPR021109">
    <property type="entry name" value="Peptidase_aspartic_dom_sf"/>
</dbReference>
<dbReference type="PANTHER" id="PTHR33240">
    <property type="entry name" value="OS08G0508500 PROTEIN"/>
    <property type="match status" value="1"/>
</dbReference>
<protein>
    <recommendedName>
        <fullName evidence="4">Peptidase A2 domain-containing protein</fullName>
    </recommendedName>
</protein>